<accession>A0A855FL17</accession>
<evidence type="ECO:0000313" key="2">
    <source>
        <dbReference type="Proteomes" id="UP000230463"/>
    </source>
</evidence>
<proteinExistence type="predicted"/>
<name>A0A855FL17_9NEIS</name>
<protein>
    <submittedName>
        <fullName evidence="1">Uncharacterized protein</fullName>
    </submittedName>
</protein>
<comment type="caution">
    <text evidence="1">The sequence shown here is derived from an EMBL/GenBank/DDBJ whole genome shotgun (WGS) entry which is preliminary data.</text>
</comment>
<dbReference type="RefSeq" id="WP_100124376.1">
    <property type="nucleotide sequence ID" value="NZ_MEIU01000074.1"/>
</dbReference>
<evidence type="ECO:0000313" key="1">
    <source>
        <dbReference type="EMBL" id="PIT58489.1"/>
    </source>
</evidence>
<organism evidence="1 2">
    <name type="scientific">Snodgrassella alvi</name>
    <dbReference type="NCBI Taxonomy" id="1196083"/>
    <lineage>
        <taxon>Bacteria</taxon>
        <taxon>Pseudomonadati</taxon>
        <taxon>Pseudomonadota</taxon>
        <taxon>Betaproteobacteria</taxon>
        <taxon>Neisseriales</taxon>
        <taxon>Neisseriaceae</taxon>
        <taxon>Snodgrassella</taxon>
    </lineage>
</organism>
<dbReference type="Proteomes" id="UP000230463">
    <property type="component" value="Unassembled WGS sequence"/>
</dbReference>
<sequence length="79" mass="8951">MYPLSASLHCTVTNKRPNRQELLDIKHGKFSYTEILHKVDSLVSQITAASKTSSLPEEPATTEVMRTLINIRQILYANH</sequence>
<gene>
    <name evidence="1" type="ORF">BHC57_11570</name>
</gene>
<reference evidence="1 2" key="1">
    <citation type="journal article" date="2017" name="MBio">
        <title>Type VI secretion-mediated competition in the bee gut microbiome.</title>
        <authorList>
            <person name="Steele M.I."/>
            <person name="Kwong W.K."/>
            <person name="Powell J.E."/>
            <person name="Whiteley M."/>
            <person name="Moran N.A."/>
        </authorList>
    </citation>
    <scope>NUCLEOTIDE SEQUENCE [LARGE SCALE GENOMIC DNA]</scope>
    <source>
        <strain evidence="1 2">HK3</strain>
    </source>
</reference>
<dbReference type="AlphaFoldDB" id="A0A855FL17"/>
<dbReference type="EMBL" id="MEIU01000074">
    <property type="protein sequence ID" value="PIT58489.1"/>
    <property type="molecule type" value="Genomic_DNA"/>
</dbReference>